<dbReference type="InterPro" id="IPR000873">
    <property type="entry name" value="AMP-dep_synth/lig_dom"/>
</dbReference>
<dbReference type="KEGG" id="nah:F5544_36315"/>
<evidence type="ECO:0000256" key="3">
    <source>
        <dbReference type="SAM" id="MobiDB-lite"/>
    </source>
</evidence>
<dbReference type="PANTHER" id="PTHR43201">
    <property type="entry name" value="ACYL-COA SYNTHETASE"/>
    <property type="match status" value="1"/>
</dbReference>
<dbReference type="EMBL" id="CP046172">
    <property type="protein sequence ID" value="QIS15092.1"/>
    <property type="molecule type" value="Genomic_DNA"/>
</dbReference>
<dbReference type="Gene3D" id="3.40.50.12780">
    <property type="entry name" value="N-terminal domain of ligase-like"/>
    <property type="match status" value="1"/>
</dbReference>
<dbReference type="GO" id="GO:0031956">
    <property type="term" value="F:medium-chain fatty acid-CoA ligase activity"/>
    <property type="evidence" value="ECO:0007669"/>
    <property type="project" value="TreeGrafter"/>
</dbReference>
<dbReference type="Gene3D" id="3.30.300.30">
    <property type="match status" value="1"/>
</dbReference>
<dbReference type="InterPro" id="IPR025110">
    <property type="entry name" value="AMP-bd_C"/>
</dbReference>
<evidence type="ECO:0000313" key="6">
    <source>
        <dbReference type="EMBL" id="QIS15092.1"/>
    </source>
</evidence>
<reference evidence="6 7" key="1">
    <citation type="journal article" date="2019" name="ACS Chem. Biol.">
        <title>Identification and Mobilization of a Cryptic Antibiotic Biosynthesis Gene Locus from a Human-Pathogenic Nocardia Isolate.</title>
        <authorList>
            <person name="Herisse M."/>
            <person name="Ishida K."/>
            <person name="Porter J.L."/>
            <person name="Howden B."/>
            <person name="Hertweck C."/>
            <person name="Stinear T.P."/>
            <person name="Pidot S.J."/>
        </authorList>
    </citation>
    <scope>NUCLEOTIDE SEQUENCE [LARGE SCALE GENOMIC DNA]</scope>
    <source>
        <strain evidence="6 7">AUSMDU00012717</strain>
    </source>
</reference>
<dbReference type="Proteomes" id="UP000503540">
    <property type="component" value="Chromosome"/>
</dbReference>
<keyword evidence="7" id="KW-1185">Reference proteome</keyword>
<protein>
    <submittedName>
        <fullName evidence="6">AMP-binding protein</fullName>
    </submittedName>
</protein>
<keyword evidence="2" id="KW-0436">Ligase</keyword>
<dbReference type="PROSITE" id="PS00455">
    <property type="entry name" value="AMP_BINDING"/>
    <property type="match status" value="1"/>
</dbReference>
<feature type="compositionally biased region" description="Basic and acidic residues" evidence="3">
    <location>
        <begin position="9"/>
        <end position="20"/>
    </location>
</feature>
<comment type="similarity">
    <text evidence="1">Belongs to the ATP-dependent AMP-binding enzyme family.</text>
</comment>
<evidence type="ECO:0000256" key="1">
    <source>
        <dbReference type="ARBA" id="ARBA00006432"/>
    </source>
</evidence>
<gene>
    <name evidence="6" type="ORF">F5544_36315</name>
</gene>
<dbReference type="SUPFAM" id="SSF56801">
    <property type="entry name" value="Acetyl-CoA synthetase-like"/>
    <property type="match status" value="1"/>
</dbReference>
<dbReference type="Pfam" id="PF13193">
    <property type="entry name" value="AMP-binding_C"/>
    <property type="match status" value="1"/>
</dbReference>
<name>A0A6G9YPG8_9NOCA</name>
<dbReference type="Pfam" id="PF00501">
    <property type="entry name" value="AMP-binding"/>
    <property type="match status" value="1"/>
</dbReference>
<sequence>MTSGAGDADMTRKLPGDRMRTVGRLSDTGVARSSTMTKQVDLQALTAEVAGRLTGPGGPFELTVEEVLGAPTPLMRNRRRSLTEVLRASLTWGDNDYLVTEDRRISFTEHVAAVAALATGLRDRYGIEKGDRIGILAANTPEWVLAFWAAQTLGAIAVGYNAWWAPREIAYGIGHTEPAVLVVDTKRAALLAKLETRIPVLTMEHDIPRLIAEYTGAELPETPVAEDDPAVVMYTSGTSGRPKGAVHSQRNLLAVVEYHRFNDALAAGMAGRTELPSGRRYLLTSPLFHIASLHNGVVPRVLSGDAAVLYQGAFDADRVLGLIERERITHWGAMPTMATRLLGADLDRYDLSSMAAMSLNSAPSSAALQRRLRERIPVARTVLVTSYGMTECSTAATITSPAELAAFPDTVGRPVIGATVQIRDEHGEPAPDGVEGEIWVRGPYVMLGYWNDPAATAAAITPDRWLRTGDIGIIADGRLRLSGRRSDLILRGGENVYPVEIEQVLEDHPAVHECAVIGVPDDDLGQLVAALVVVENESATTESELREFTAERLAYYKVPARWRLTTTPLTRNATGKVVRTAIEV</sequence>
<dbReference type="GO" id="GO:0006631">
    <property type="term" value="P:fatty acid metabolic process"/>
    <property type="evidence" value="ECO:0007669"/>
    <property type="project" value="TreeGrafter"/>
</dbReference>
<evidence type="ECO:0000313" key="7">
    <source>
        <dbReference type="Proteomes" id="UP000503540"/>
    </source>
</evidence>
<dbReference type="PANTHER" id="PTHR43201:SF5">
    <property type="entry name" value="MEDIUM-CHAIN ACYL-COA LIGASE ACSF2, MITOCHONDRIAL"/>
    <property type="match status" value="1"/>
</dbReference>
<evidence type="ECO:0000256" key="2">
    <source>
        <dbReference type="ARBA" id="ARBA00022598"/>
    </source>
</evidence>
<organism evidence="6 7">
    <name type="scientific">Nocardia arthritidis</name>
    <dbReference type="NCBI Taxonomy" id="228602"/>
    <lineage>
        <taxon>Bacteria</taxon>
        <taxon>Bacillati</taxon>
        <taxon>Actinomycetota</taxon>
        <taxon>Actinomycetes</taxon>
        <taxon>Mycobacteriales</taxon>
        <taxon>Nocardiaceae</taxon>
        <taxon>Nocardia</taxon>
    </lineage>
</organism>
<feature type="domain" description="AMP-binding enzyme C-terminal" evidence="5">
    <location>
        <begin position="500"/>
        <end position="572"/>
    </location>
</feature>
<evidence type="ECO:0000259" key="4">
    <source>
        <dbReference type="Pfam" id="PF00501"/>
    </source>
</evidence>
<dbReference type="InterPro" id="IPR042099">
    <property type="entry name" value="ANL_N_sf"/>
</dbReference>
<feature type="region of interest" description="Disordered" evidence="3">
    <location>
        <begin position="1"/>
        <end position="33"/>
    </location>
</feature>
<feature type="domain" description="AMP-dependent synthetase/ligase" evidence="4">
    <location>
        <begin position="92"/>
        <end position="450"/>
    </location>
</feature>
<evidence type="ECO:0000259" key="5">
    <source>
        <dbReference type="Pfam" id="PF13193"/>
    </source>
</evidence>
<dbReference type="InterPro" id="IPR045851">
    <property type="entry name" value="AMP-bd_C_sf"/>
</dbReference>
<proteinExistence type="inferred from homology"/>
<dbReference type="InterPro" id="IPR020845">
    <property type="entry name" value="AMP-binding_CS"/>
</dbReference>
<accession>A0A6G9YPG8</accession>
<dbReference type="AlphaFoldDB" id="A0A6G9YPG8"/>